<dbReference type="AlphaFoldDB" id="A0AAV5TZ19"/>
<evidence type="ECO:0000313" key="2">
    <source>
        <dbReference type="EMBL" id="GMS99484.1"/>
    </source>
</evidence>
<comment type="caution">
    <text evidence="2">The sequence shown here is derived from an EMBL/GenBank/DDBJ whole genome shotgun (WGS) entry which is preliminary data.</text>
</comment>
<dbReference type="Gene3D" id="3.40.390.10">
    <property type="entry name" value="Collagenase (Catalytic Domain)"/>
    <property type="match status" value="1"/>
</dbReference>
<accession>A0AAV5TZ19</accession>
<dbReference type="Pfam" id="PF01431">
    <property type="entry name" value="Peptidase_M13"/>
    <property type="match status" value="1"/>
</dbReference>
<reference evidence="2" key="1">
    <citation type="submission" date="2023-10" db="EMBL/GenBank/DDBJ databases">
        <title>Genome assembly of Pristionchus species.</title>
        <authorList>
            <person name="Yoshida K."/>
            <person name="Sommer R.J."/>
        </authorList>
    </citation>
    <scope>NUCLEOTIDE SEQUENCE</scope>
    <source>
        <strain evidence="2">RS0144</strain>
    </source>
</reference>
<dbReference type="GO" id="GO:0016485">
    <property type="term" value="P:protein processing"/>
    <property type="evidence" value="ECO:0007669"/>
    <property type="project" value="TreeGrafter"/>
</dbReference>
<feature type="domain" description="Peptidase M13 C-terminal" evidence="1">
    <location>
        <begin position="3"/>
        <end position="109"/>
    </location>
</feature>
<protein>
    <recommendedName>
        <fullName evidence="1">Peptidase M13 C-terminal domain-containing protein</fullName>
    </recommendedName>
</protein>
<dbReference type="EMBL" id="BTSX01000005">
    <property type="protein sequence ID" value="GMS99484.1"/>
    <property type="molecule type" value="Genomic_DNA"/>
</dbReference>
<dbReference type="GO" id="GO:0005886">
    <property type="term" value="C:plasma membrane"/>
    <property type="evidence" value="ECO:0007669"/>
    <property type="project" value="TreeGrafter"/>
</dbReference>
<dbReference type="PANTHER" id="PTHR11733">
    <property type="entry name" value="ZINC METALLOPROTEASE FAMILY M13 NEPRILYSIN-RELATED"/>
    <property type="match status" value="1"/>
</dbReference>
<evidence type="ECO:0000313" key="3">
    <source>
        <dbReference type="Proteomes" id="UP001432027"/>
    </source>
</evidence>
<keyword evidence="3" id="KW-1185">Reference proteome</keyword>
<dbReference type="PROSITE" id="PS51885">
    <property type="entry name" value="NEPRILYSIN"/>
    <property type="match status" value="1"/>
</dbReference>
<evidence type="ECO:0000259" key="1">
    <source>
        <dbReference type="Pfam" id="PF01431"/>
    </source>
</evidence>
<name>A0AAV5TZ19_9BILA</name>
<dbReference type="SUPFAM" id="SSF55486">
    <property type="entry name" value="Metalloproteases ('zincins'), catalytic domain"/>
    <property type="match status" value="1"/>
</dbReference>
<dbReference type="InterPro" id="IPR000718">
    <property type="entry name" value="Peptidase_M13"/>
</dbReference>
<dbReference type="Proteomes" id="UP001432027">
    <property type="component" value="Unassembled WGS sequence"/>
</dbReference>
<feature type="non-terminal residue" evidence="2">
    <location>
        <position position="135"/>
    </location>
</feature>
<proteinExistence type="predicted"/>
<sequence length="135" mass="14970">GECQSGQVTFSEDAPDLEGMRAAYDLLKMTFTNRQLKDMEYPDLGITTAQSFFYSFAMQRCGAIQWTSLFQNDGHSPDYIRVNGIVSQMPEFSDAFGCQAGEAIFSEPDGVCYLFGNKSTGGRQSRLMRQGNTAN</sequence>
<dbReference type="InterPro" id="IPR024079">
    <property type="entry name" value="MetalloPept_cat_dom_sf"/>
</dbReference>
<feature type="non-terminal residue" evidence="2">
    <location>
        <position position="1"/>
    </location>
</feature>
<dbReference type="PANTHER" id="PTHR11733:SF208">
    <property type="entry name" value="PEPTIDASE M13 C-TERMINAL DOMAIN-CONTAINING PROTEIN"/>
    <property type="match status" value="1"/>
</dbReference>
<dbReference type="InterPro" id="IPR018497">
    <property type="entry name" value="Peptidase_M13_C"/>
</dbReference>
<organism evidence="2 3">
    <name type="scientific">Pristionchus entomophagus</name>
    <dbReference type="NCBI Taxonomy" id="358040"/>
    <lineage>
        <taxon>Eukaryota</taxon>
        <taxon>Metazoa</taxon>
        <taxon>Ecdysozoa</taxon>
        <taxon>Nematoda</taxon>
        <taxon>Chromadorea</taxon>
        <taxon>Rhabditida</taxon>
        <taxon>Rhabditina</taxon>
        <taxon>Diplogasteromorpha</taxon>
        <taxon>Diplogasteroidea</taxon>
        <taxon>Neodiplogasteridae</taxon>
        <taxon>Pristionchus</taxon>
    </lineage>
</organism>
<dbReference type="GO" id="GO:0004222">
    <property type="term" value="F:metalloendopeptidase activity"/>
    <property type="evidence" value="ECO:0007669"/>
    <property type="project" value="InterPro"/>
</dbReference>
<gene>
    <name evidence="2" type="ORF">PENTCL1PPCAC_21659</name>
</gene>